<evidence type="ECO:0000313" key="1">
    <source>
        <dbReference type="EMBL" id="CAG8693207.1"/>
    </source>
</evidence>
<protein>
    <submittedName>
        <fullName evidence="1">9961_t:CDS:1</fullName>
    </submittedName>
</protein>
<proteinExistence type="predicted"/>
<reference evidence="1" key="1">
    <citation type="submission" date="2021-06" db="EMBL/GenBank/DDBJ databases">
        <authorList>
            <person name="Kallberg Y."/>
            <person name="Tangrot J."/>
            <person name="Rosling A."/>
        </authorList>
    </citation>
    <scope>NUCLEOTIDE SEQUENCE</scope>
    <source>
        <strain evidence="1">FL130A</strain>
    </source>
</reference>
<dbReference type="AlphaFoldDB" id="A0A9N9ESL6"/>
<gene>
    <name evidence="1" type="ORF">ALEPTO_LOCUS11282</name>
</gene>
<accession>A0A9N9ESL6</accession>
<sequence length="203" mass="23400">FEPLLKAIENEIQEIPVQGHYFKTVAYADDLTIGIGSPSDWNRVLELFYIYEKASNAKINESKTKLVPLMVMARRVELKGDRTTVITNIKNLTDKFSQRNLSFRKKILVANSLILARIWYAAYLLPLSRKQVAEINRLITIWIKNNSRMLPRYLTFQLSYQYGGLQAPVVSNMLDARMLTVWIRLTTGAVYGQKLNEAEFLPL</sequence>
<dbReference type="Proteomes" id="UP000789508">
    <property type="component" value="Unassembled WGS sequence"/>
</dbReference>
<feature type="non-terminal residue" evidence="1">
    <location>
        <position position="203"/>
    </location>
</feature>
<comment type="caution">
    <text evidence="1">The sequence shown here is derived from an EMBL/GenBank/DDBJ whole genome shotgun (WGS) entry which is preliminary data.</text>
</comment>
<evidence type="ECO:0000313" key="2">
    <source>
        <dbReference type="Proteomes" id="UP000789508"/>
    </source>
</evidence>
<name>A0A9N9ESL6_9GLOM</name>
<keyword evidence="2" id="KW-1185">Reference proteome</keyword>
<dbReference type="OrthoDB" id="2417874at2759"/>
<organism evidence="1 2">
    <name type="scientific">Ambispora leptoticha</name>
    <dbReference type="NCBI Taxonomy" id="144679"/>
    <lineage>
        <taxon>Eukaryota</taxon>
        <taxon>Fungi</taxon>
        <taxon>Fungi incertae sedis</taxon>
        <taxon>Mucoromycota</taxon>
        <taxon>Glomeromycotina</taxon>
        <taxon>Glomeromycetes</taxon>
        <taxon>Archaeosporales</taxon>
        <taxon>Ambisporaceae</taxon>
        <taxon>Ambispora</taxon>
    </lineage>
</organism>
<dbReference type="EMBL" id="CAJVPS010017308">
    <property type="protein sequence ID" value="CAG8693207.1"/>
    <property type="molecule type" value="Genomic_DNA"/>
</dbReference>